<feature type="domain" description="Major capsid protein N-terminal" evidence="10">
    <location>
        <begin position="13"/>
        <end position="231"/>
    </location>
</feature>
<dbReference type="Gene3D" id="2.70.9.20">
    <property type="entry name" value="Major capsid protein Vp54"/>
    <property type="match status" value="1"/>
</dbReference>
<proteinExistence type="inferred from homology"/>
<keyword evidence="7" id="KW-0426">Late protein</keyword>
<feature type="transmembrane region" description="Helical" evidence="8">
    <location>
        <begin position="416"/>
        <end position="440"/>
    </location>
</feature>
<dbReference type="Pfam" id="PF16903">
    <property type="entry name" value="Capsid_N"/>
    <property type="match status" value="1"/>
</dbReference>
<accession>A0AAU7LKL9</accession>
<dbReference type="InterPro" id="IPR016112">
    <property type="entry name" value="VP_dsDNA_II"/>
</dbReference>
<sequence length="441" mass="49341">MSEYQYSITNSYTYFVREIRKCTPFTQVPVVLSNSHGQPGFGNEWGLSISRQGDYLLHSWLRVTFPEVVLLDTNPHGEHGRIRWTRNLMHNLIKDVTISFSEIQTQRLNNYYLDFWAAFTCAAGKRAGYDSMIGNVDDLIAPHPPGEPLKEKTLNLPLPFFFTRDTGLALPTAALPYNDIKYYFTFRNWQELLILETNDPIPNARNGGTPQVGASISIAPVLTNVNAWCNYAIISAPERIHMGSCARDILIEQGQLNPPQTYEPVNNPNKCYDLRFSHGIKAIFFGIRNSTYNNVWSNYTSASPVINDRQIMFEPAGAADPISAVDLRYDSAMRFSNLGSDYFSHINPWYHAPSIPEPIGYHMYSYALDLMSVDPMGSTNFGRLNNVGFVPHASDAARVGSNGTGPIGSGMDFPQIYNFICFAINTNILTIVGGVVGFPVM</sequence>
<evidence type="ECO:0000256" key="8">
    <source>
        <dbReference type="SAM" id="Phobius"/>
    </source>
</evidence>
<evidence type="ECO:0000259" key="9">
    <source>
        <dbReference type="Pfam" id="PF04451"/>
    </source>
</evidence>
<name>A0AAU7LKL9_9VIRU</name>
<evidence type="ECO:0000256" key="6">
    <source>
        <dbReference type="ARBA" id="ARBA00022844"/>
    </source>
</evidence>
<protein>
    <recommendedName>
        <fullName evidence="4">Major capsid protein</fullName>
    </recommendedName>
</protein>
<comment type="subcellular location">
    <subcellularLocation>
        <location evidence="1">Virion</location>
    </subcellularLocation>
</comment>
<feature type="domain" description="Major capsid protein C-terminal" evidence="9">
    <location>
        <begin position="238"/>
        <end position="437"/>
    </location>
</feature>
<evidence type="ECO:0000256" key="5">
    <source>
        <dbReference type="ARBA" id="ARBA00022561"/>
    </source>
</evidence>
<evidence type="ECO:0000256" key="3">
    <source>
        <dbReference type="ARBA" id="ARBA00011233"/>
    </source>
</evidence>
<dbReference type="Gene3D" id="2.70.9.10">
    <property type="entry name" value="Adenovirus Type 2 Hexon, domain 4"/>
    <property type="match status" value="1"/>
</dbReference>
<dbReference type="InterPro" id="IPR038519">
    <property type="entry name" value="MCP_C_sf"/>
</dbReference>
<dbReference type="SUPFAM" id="SSF49749">
    <property type="entry name" value="Group II dsDNA viruses VP"/>
    <property type="match status" value="2"/>
</dbReference>
<evidence type="ECO:0000256" key="2">
    <source>
        <dbReference type="ARBA" id="ARBA00009231"/>
    </source>
</evidence>
<evidence type="ECO:0000256" key="1">
    <source>
        <dbReference type="ARBA" id="ARBA00004328"/>
    </source>
</evidence>
<keyword evidence="8" id="KW-1133">Transmembrane helix</keyword>
<keyword evidence="8" id="KW-0472">Membrane</keyword>
<organism evidence="11">
    <name type="scientific">Spot-less plunderfish iridovirus</name>
    <dbReference type="NCBI Taxonomy" id="3138846"/>
    <lineage>
        <taxon>Viruses</taxon>
        <taxon>Varidnaviria</taxon>
        <taxon>Bamfordvirae</taxon>
        <taxon>Nucleocytoviricota</taxon>
        <taxon>Megaviricetes</taxon>
        <taxon>Pimascovirales</taxon>
        <taxon>Pimascovirales incertae sedis</taxon>
        <taxon>Iridoviridae</taxon>
        <taxon>Betairidovirinae</taxon>
        <taxon>Iridovirus</taxon>
    </lineage>
</organism>
<keyword evidence="6" id="KW-0946">Virion</keyword>
<dbReference type="InterPro" id="IPR007542">
    <property type="entry name" value="MCP_C"/>
</dbReference>
<keyword evidence="5" id="KW-0167">Capsid protein</keyword>
<dbReference type="InterPro" id="IPR031654">
    <property type="entry name" value="Capsid_N"/>
</dbReference>
<dbReference type="Pfam" id="PF04451">
    <property type="entry name" value="Capsid_NCLDV"/>
    <property type="match status" value="1"/>
</dbReference>
<comment type="subunit">
    <text evidence="3">Homotrimer.</text>
</comment>
<dbReference type="EMBL" id="PP590758">
    <property type="protein sequence ID" value="XBP46521.1"/>
    <property type="molecule type" value="Genomic_DNA"/>
</dbReference>
<reference evidence="11" key="1">
    <citation type="submission" date="2024-03" db="EMBL/GenBank/DDBJ databases">
        <title>Antarctic Fish Virome Diversity.</title>
        <authorList>
            <person name="Grimwood R.M."/>
            <person name="Geoghegan J.L."/>
        </authorList>
    </citation>
    <scope>NUCLEOTIDE SEQUENCE</scope>
    <source>
        <strain evidence="11">PIM_L</strain>
    </source>
</reference>
<evidence type="ECO:0000256" key="7">
    <source>
        <dbReference type="ARBA" id="ARBA00022921"/>
    </source>
</evidence>
<keyword evidence="8" id="KW-0812">Transmembrane</keyword>
<dbReference type="GO" id="GO:0019028">
    <property type="term" value="C:viral capsid"/>
    <property type="evidence" value="ECO:0007669"/>
    <property type="project" value="UniProtKB-KW"/>
</dbReference>
<comment type="similarity">
    <text evidence="2">Belongs to the NCLDV major capsid protein family.</text>
</comment>
<evidence type="ECO:0000259" key="10">
    <source>
        <dbReference type="Pfam" id="PF16903"/>
    </source>
</evidence>
<dbReference type="GO" id="GO:0005198">
    <property type="term" value="F:structural molecule activity"/>
    <property type="evidence" value="ECO:0007669"/>
    <property type="project" value="InterPro"/>
</dbReference>
<evidence type="ECO:0000313" key="11">
    <source>
        <dbReference type="EMBL" id="XBP46521.1"/>
    </source>
</evidence>
<evidence type="ECO:0000256" key="4">
    <source>
        <dbReference type="ARBA" id="ARBA00014893"/>
    </source>
</evidence>